<dbReference type="InParanoid" id="A0A0H2RA54"/>
<dbReference type="EMBL" id="KQ086099">
    <property type="protein sequence ID" value="KLO08257.1"/>
    <property type="molecule type" value="Genomic_DNA"/>
</dbReference>
<reference evidence="2 3" key="1">
    <citation type="submission" date="2015-04" db="EMBL/GenBank/DDBJ databases">
        <title>Complete genome sequence of Schizopora paradoxa KUC8140, a cosmopolitan wood degrader in East Asia.</title>
        <authorList>
            <consortium name="DOE Joint Genome Institute"/>
            <person name="Min B."/>
            <person name="Park H."/>
            <person name="Jang Y."/>
            <person name="Kim J.-J."/>
            <person name="Kim K.H."/>
            <person name="Pangilinan J."/>
            <person name="Lipzen A."/>
            <person name="Riley R."/>
            <person name="Grigoriev I.V."/>
            <person name="Spatafora J.W."/>
            <person name="Choi I.-G."/>
        </authorList>
    </citation>
    <scope>NUCLEOTIDE SEQUENCE [LARGE SCALE GENOMIC DNA]</scope>
    <source>
        <strain evidence="2 3">KUC8140</strain>
    </source>
</reference>
<feature type="compositionally biased region" description="Basic and acidic residues" evidence="1">
    <location>
        <begin position="1"/>
        <end position="10"/>
    </location>
</feature>
<keyword evidence="3" id="KW-1185">Reference proteome</keyword>
<dbReference type="Proteomes" id="UP000053477">
    <property type="component" value="Unassembled WGS sequence"/>
</dbReference>
<organism evidence="2 3">
    <name type="scientific">Schizopora paradoxa</name>
    <dbReference type="NCBI Taxonomy" id="27342"/>
    <lineage>
        <taxon>Eukaryota</taxon>
        <taxon>Fungi</taxon>
        <taxon>Dikarya</taxon>
        <taxon>Basidiomycota</taxon>
        <taxon>Agaricomycotina</taxon>
        <taxon>Agaricomycetes</taxon>
        <taxon>Hymenochaetales</taxon>
        <taxon>Schizoporaceae</taxon>
        <taxon>Schizopora</taxon>
    </lineage>
</organism>
<dbReference type="AlphaFoldDB" id="A0A0H2RA54"/>
<sequence>MDHKHLDEAHASGSLGGIRVPDRIPSPSEDWDLIPPDSPSSSYRTRRKLGRINSIGTNLGILLPTRIVSPRQYANLIRRLCGHDETTPLQRHTYFNDEDRNILSREDEKTLAKLCERLLGLTASQSTRAFAEAEIISLITNDPSIRSPFKLAIVENRVAGLTDEFENTILSSESVHKTWTEFLSRRLSGVHRLRSSIDLLADTLTTTHGCERISTAYLTIALAAITHGPELEILRQVWCRYLEYLHGTPFALVSVHLKIFDSYIKSILSSGKHLDDFMSPKQLASLASHLMEDPKVYLSIVRSFFSVPMIRIHIDHRPRKSLPVAKFSYPSPFEDWDLLRASSYALSFPRPQTPGPQDEITESPDIVSSYIPDSSSGSSLAETVFAEESWMALYRVVGYSIQVYRHGGGTPRDGIPESIVNDLMTVANIGFRFFNTSNASEKNEAYGAFYIAQAVDIDRYCKNALRNSGSLSNLSRMERIRLLDSHSRFLNRVRIENGFYEESYIPQFANVPYLRRFQINGLYFITADSLPEPPNLLVKSFRKGSLRHITVDSMLLDGHTLICLHFRGKELPFDCTGHYPILAGYTPFGHPLYVAVLRVDNFWFFTTVRDHASYVVYNNEFGDSVTTSDFSVLALRHSPSDFVSPSDPRRGQARAGARDPTGPVYWLRFWPRKDSEYFKDKRLADDVLLKTFLDGLSCISDI</sequence>
<evidence type="ECO:0000256" key="1">
    <source>
        <dbReference type="SAM" id="MobiDB-lite"/>
    </source>
</evidence>
<accession>A0A0H2RA54</accession>
<name>A0A0H2RA54_9AGAM</name>
<evidence type="ECO:0000313" key="3">
    <source>
        <dbReference type="Proteomes" id="UP000053477"/>
    </source>
</evidence>
<protein>
    <submittedName>
        <fullName evidence="2">Uncharacterized protein</fullName>
    </submittedName>
</protein>
<feature type="region of interest" description="Disordered" evidence="1">
    <location>
        <begin position="1"/>
        <end position="21"/>
    </location>
</feature>
<evidence type="ECO:0000313" key="2">
    <source>
        <dbReference type="EMBL" id="KLO08257.1"/>
    </source>
</evidence>
<proteinExistence type="predicted"/>
<gene>
    <name evidence="2" type="ORF">SCHPADRAFT_1001082</name>
</gene>